<proteinExistence type="predicted"/>
<sequence>MLLSDTNKEEGFIAYGWTWKLPKKAQPALCALLCRKLAPLQSWEGL</sequence>
<protein>
    <submittedName>
        <fullName evidence="1">Uncharacterized protein</fullName>
    </submittedName>
</protein>
<organism evidence="1">
    <name type="scientific">Klebsiella pneumoniae</name>
    <dbReference type="NCBI Taxonomy" id="573"/>
    <lineage>
        <taxon>Bacteria</taxon>
        <taxon>Pseudomonadati</taxon>
        <taxon>Pseudomonadota</taxon>
        <taxon>Gammaproteobacteria</taxon>
        <taxon>Enterobacterales</taxon>
        <taxon>Enterobacteriaceae</taxon>
        <taxon>Klebsiella/Raoultella group</taxon>
        <taxon>Klebsiella</taxon>
        <taxon>Klebsiella pneumoniae complex</taxon>
    </lineage>
</organism>
<dbReference type="EMBL" id="MN543575">
    <property type="protein sequence ID" value="QJX12082.1"/>
    <property type="molecule type" value="Genomic_DNA"/>
</dbReference>
<dbReference type="AlphaFoldDB" id="A0A6M5ZZL4"/>
<geneLocation type="plasmid" evidence="1">
    <name>pGH44TC_fusion</name>
</geneLocation>
<keyword evidence="1" id="KW-0614">Plasmid</keyword>
<accession>A0A6M5ZZL4</accession>
<evidence type="ECO:0000313" key="1">
    <source>
        <dbReference type="EMBL" id="QJX12082.1"/>
    </source>
</evidence>
<name>A0A6M5ZZL4_KLEPN</name>
<reference evidence="1" key="1">
    <citation type="submission" date="2019-10" db="EMBL/GenBank/DDBJ databases">
        <title>Tracking microevolution events of conjugative virulence plasmid p15WZ-82_Vir during transmission.</title>
        <authorList>
            <person name="Yang X."/>
        </authorList>
    </citation>
    <scope>NUCLEOTIDE SEQUENCE</scope>
    <source>
        <strain evidence="1">GH44TC</strain>
        <plasmid evidence="1">pGH44TC_fusion</plasmid>
    </source>
</reference>